<evidence type="ECO:0000313" key="2">
    <source>
        <dbReference type="Proteomes" id="UP000019243"/>
    </source>
</evidence>
<dbReference type="InterPro" id="IPR003664">
    <property type="entry name" value="FA_synthesis"/>
</dbReference>
<protein>
    <submittedName>
        <fullName evidence="1">Fatty acid/phospholipid synthesis protein</fullName>
    </submittedName>
</protein>
<proteinExistence type="predicted"/>
<evidence type="ECO:0000313" key="1">
    <source>
        <dbReference type="EMBL" id="EUJ41850.1"/>
    </source>
</evidence>
<keyword evidence="2" id="KW-1185">Reference proteome</keyword>
<dbReference type="EMBL" id="AODH01000007">
    <property type="protein sequence ID" value="EUJ41850.1"/>
    <property type="molecule type" value="Genomic_DNA"/>
</dbReference>
<dbReference type="Gene3D" id="3.40.718.10">
    <property type="entry name" value="Isopropylmalate Dehydrogenase"/>
    <property type="match status" value="1"/>
</dbReference>
<dbReference type="SUPFAM" id="SSF53659">
    <property type="entry name" value="Isocitrate/Isopropylmalate dehydrogenase-like"/>
    <property type="match status" value="1"/>
</dbReference>
<dbReference type="GO" id="GO:0016747">
    <property type="term" value="F:acyltransferase activity, transferring groups other than amino-acyl groups"/>
    <property type="evidence" value="ECO:0007669"/>
    <property type="project" value="InterPro"/>
</dbReference>
<dbReference type="STRING" id="1265861.BCAMP_02035"/>
<gene>
    <name evidence="1" type="ORF">BCAMP_02035</name>
</gene>
<dbReference type="AlphaFoldDB" id="W7CYM9"/>
<reference evidence="1 2" key="1">
    <citation type="submission" date="2012-12" db="EMBL/GenBank/DDBJ databases">
        <title>Novel taxa of Listeriaceae from agricultural environments in the United States.</title>
        <authorList>
            <person name="den Bakker H.C."/>
            <person name="Allred A."/>
            <person name="Warchocki S."/>
            <person name="Wright E.M."/>
            <person name="Burrell A."/>
            <person name="Nightingale K.K."/>
            <person name="Kephart D."/>
            <person name="Wiedmann M."/>
        </authorList>
    </citation>
    <scope>NUCLEOTIDE SEQUENCE [LARGE SCALE GENOMIC DNA]</scope>
    <source>
        <strain evidence="1 2">FSL F6-1037</strain>
    </source>
</reference>
<sequence length="39" mass="4138">MKIAIDAMGGDHAPQAIVEGVVHAAKKTTGNCVCFIRRQ</sequence>
<organism evidence="1 2">
    <name type="scientific">Brochothrix campestris FSL F6-1037</name>
    <dbReference type="NCBI Taxonomy" id="1265861"/>
    <lineage>
        <taxon>Bacteria</taxon>
        <taxon>Bacillati</taxon>
        <taxon>Bacillota</taxon>
        <taxon>Bacilli</taxon>
        <taxon>Bacillales</taxon>
        <taxon>Listeriaceae</taxon>
        <taxon>Brochothrix</taxon>
    </lineage>
</organism>
<dbReference type="GO" id="GO:0006633">
    <property type="term" value="P:fatty acid biosynthetic process"/>
    <property type="evidence" value="ECO:0007669"/>
    <property type="project" value="InterPro"/>
</dbReference>
<dbReference type="Pfam" id="PF02504">
    <property type="entry name" value="FA_synthesis"/>
    <property type="match status" value="1"/>
</dbReference>
<comment type="caution">
    <text evidence="1">The sequence shown here is derived from an EMBL/GenBank/DDBJ whole genome shotgun (WGS) entry which is preliminary data.</text>
</comment>
<dbReference type="Proteomes" id="UP000019243">
    <property type="component" value="Unassembled WGS sequence"/>
</dbReference>
<dbReference type="PATRIC" id="fig|1265861.3.peg.395"/>
<name>W7CYM9_9LIST</name>
<accession>W7CYM9</accession>